<name>A0A382VKU8_9ZZZZ</name>
<dbReference type="PRINTS" id="PR00502">
    <property type="entry name" value="NUDIXFAMILY"/>
</dbReference>
<reference evidence="3" key="1">
    <citation type="submission" date="2018-05" db="EMBL/GenBank/DDBJ databases">
        <authorList>
            <person name="Lanie J.A."/>
            <person name="Ng W.-L."/>
            <person name="Kazmierczak K.M."/>
            <person name="Andrzejewski T.M."/>
            <person name="Davidsen T.M."/>
            <person name="Wayne K.J."/>
            <person name="Tettelin H."/>
            <person name="Glass J.I."/>
            <person name="Rusch D."/>
            <person name="Podicherti R."/>
            <person name="Tsui H.-C.T."/>
            <person name="Winkler M.E."/>
        </authorList>
    </citation>
    <scope>NUCLEOTIDE SEQUENCE</scope>
</reference>
<evidence type="ECO:0000313" key="3">
    <source>
        <dbReference type="EMBL" id="SVD47010.1"/>
    </source>
</evidence>
<feature type="domain" description="Nudix hydrolase" evidence="2">
    <location>
        <begin position="2"/>
        <end position="130"/>
    </location>
</feature>
<protein>
    <recommendedName>
        <fullName evidence="2">Nudix hydrolase domain-containing protein</fullName>
    </recommendedName>
</protein>
<dbReference type="SUPFAM" id="SSF55811">
    <property type="entry name" value="Nudix"/>
    <property type="match status" value="1"/>
</dbReference>
<sequence length="130" mass="14754">MSTAVVVTIFTVVKNRLSVLLIERSGKPFQGVWALPGGLLQPGETLDDAATRKLQEETGLQDVFLEQLYTFDNLAQTKTETTVTYFALIHDADAKLRQELEWKPEWFPLSTLKSLAFDNQKILENARDRL</sequence>
<dbReference type="AlphaFoldDB" id="A0A382VKU8"/>
<keyword evidence="1" id="KW-0378">Hydrolase</keyword>
<dbReference type="InterPro" id="IPR015797">
    <property type="entry name" value="NUDIX_hydrolase-like_dom_sf"/>
</dbReference>
<gene>
    <name evidence="3" type="ORF">METZ01_LOCUS399864</name>
</gene>
<feature type="non-terminal residue" evidence="3">
    <location>
        <position position="130"/>
    </location>
</feature>
<accession>A0A382VKU8</accession>
<dbReference type="PANTHER" id="PTHR43736:SF4">
    <property type="entry name" value="SLR1690 PROTEIN"/>
    <property type="match status" value="1"/>
</dbReference>
<dbReference type="PROSITE" id="PS51462">
    <property type="entry name" value="NUDIX"/>
    <property type="match status" value="1"/>
</dbReference>
<evidence type="ECO:0000256" key="1">
    <source>
        <dbReference type="ARBA" id="ARBA00022801"/>
    </source>
</evidence>
<dbReference type="PANTHER" id="PTHR43736">
    <property type="entry name" value="ADP-RIBOSE PYROPHOSPHATASE"/>
    <property type="match status" value="1"/>
</dbReference>
<proteinExistence type="predicted"/>
<dbReference type="CDD" id="cd18873">
    <property type="entry name" value="NUDIX_NadM_like"/>
    <property type="match status" value="1"/>
</dbReference>
<dbReference type="EMBL" id="UINC01152693">
    <property type="protein sequence ID" value="SVD47010.1"/>
    <property type="molecule type" value="Genomic_DNA"/>
</dbReference>
<organism evidence="3">
    <name type="scientific">marine metagenome</name>
    <dbReference type="NCBI Taxonomy" id="408172"/>
    <lineage>
        <taxon>unclassified sequences</taxon>
        <taxon>metagenomes</taxon>
        <taxon>ecological metagenomes</taxon>
    </lineage>
</organism>
<dbReference type="Pfam" id="PF00293">
    <property type="entry name" value="NUDIX"/>
    <property type="match status" value="1"/>
</dbReference>
<dbReference type="InterPro" id="IPR020476">
    <property type="entry name" value="Nudix_hydrolase"/>
</dbReference>
<evidence type="ECO:0000259" key="2">
    <source>
        <dbReference type="PROSITE" id="PS51462"/>
    </source>
</evidence>
<dbReference type="InterPro" id="IPR000086">
    <property type="entry name" value="NUDIX_hydrolase_dom"/>
</dbReference>
<dbReference type="Gene3D" id="3.90.79.10">
    <property type="entry name" value="Nucleoside Triphosphate Pyrophosphohydrolase"/>
    <property type="match status" value="1"/>
</dbReference>
<dbReference type="GO" id="GO:0016787">
    <property type="term" value="F:hydrolase activity"/>
    <property type="evidence" value="ECO:0007669"/>
    <property type="project" value="UniProtKB-KW"/>
</dbReference>